<keyword evidence="4" id="KW-0249">Electron transport</keyword>
<keyword evidence="7" id="KW-0812">Transmembrane</keyword>
<evidence type="ECO:0000256" key="4">
    <source>
        <dbReference type="ARBA" id="ARBA00022982"/>
    </source>
</evidence>
<evidence type="ECO:0000256" key="1">
    <source>
        <dbReference type="ARBA" id="ARBA00022448"/>
    </source>
</evidence>
<dbReference type="SUPFAM" id="SSF48695">
    <property type="entry name" value="Multiheme cytochromes"/>
    <property type="match status" value="1"/>
</dbReference>
<dbReference type="InterPro" id="IPR009056">
    <property type="entry name" value="Cyt_c-like_dom"/>
</dbReference>
<dbReference type="InterPro" id="IPR036280">
    <property type="entry name" value="Multihaem_cyt_sf"/>
</dbReference>
<feature type="domain" description="Cytochrome c" evidence="8">
    <location>
        <begin position="498"/>
        <end position="591"/>
    </location>
</feature>
<keyword evidence="7" id="KW-1133">Transmembrane helix</keyword>
<dbReference type="InterPro" id="IPR050597">
    <property type="entry name" value="Cytochrome_c_Oxidase_Subunit"/>
</dbReference>
<keyword evidence="5 6" id="KW-0408">Iron</keyword>
<proteinExistence type="predicted"/>
<dbReference type="AlphaFoldDB" id="A0A419F795"/>
<dbReference type="EMBL" id="QZKI01000017">
    <property type="protein sequence ID" value="RJP74288.1"/>
    <property type="molecule type" value="Genomic_DNA"/>
</dbReference>
<comment type="caution">
    <text evidence="9">The sequence shown here is derived from an EMBL/GenBank/DDBJ whole genome shotgun (WGS) entry which is preliminary data.</text>
</comment>
<gene>
    <name evidence="9" type="ORF">C4532_02925</name>
</gene>
<protein>
    <recommendedName>
        <fullName evidence="8">Cytochrome c domain-containing protein</fullName>
    </recommendedName>
</protein>
<dbReference type="Gene3D" id="1.10.760.10">
    <property type="entry name" value="Cytochrome c-like domain"/>
    <property type="match status" value="4"/>
</dbReference>
<dbReference type="SUPFAM" id="SSF46626">
    <property type="entry name" value="Cytochrome c"/>
    <property type="match status" value="3"/>
</dbReference>
<dbReference type="Proteomes" id="UP000285961">
    <property type="component" value="Unassembled WGS sequence"/>
</dbReference>
<dbReference type="PROSITE" id="PS51007">
    <property type="entry name" value="CYTC"/>
    <property type="match status" value="3"/>
</dbReference>
<dbReference type="PANTHER" id="PTHR33751">
    <property type="entry name" value="CBB3-TYPE CYTOCHROME C OXIDASE SUBUNIT FIXP"/>
    <property type="match status" value="1"/>
</dbReference>
<evidence type="ECO:0000256" key="6">
    <source>
        <dbReference type="PROSITE-ProRule" id="PRU00433"/>
    </source>
</evidence>
<dbReference type="GO" id="GO:0009055">
    <property type="term" value="F:electron transfer activity"/>
    <property type="evidence" value="ECO:0007669"/>
    <property type="project" value="InterPro"/>
</dbReference>
<dbReference type="Pfam" id="PF00034">
    <property type="entry name" value="Cytochrom_C"/>
    <property type="match status" value="2"/>
</dbReference>
<keyword evidence="1" id="KW-0813">Transport</keyword>
<sequence length="736" mass="84194">MSLIRAKTAHRMVFSATVIIFAVLCYLAFRKERERDWISYQREFLGLYKKILTEKIHTKGEGGNPADKGKWEKQLRELNAERPHLRQVFLPDANTRDLCTTCHTGIDNPLFVNAPEPFKAHPGKILEQHPAEKFGCTICHNGQGVGTTTQAAHGLEKTWFNPLIPDEYLQSTCLGCHETSYGLEGAEHIEAGRLAFSKYGCYACHNARSFENLPKFAPPFDGFKDKLADERWMLSWLRTPEKMRPKTIMPTFKLTDEELRDLTAFALSLDTAKEYPKADLSGASAKQGETLFTELGCRACHSASREEDSQTRRIPNLADAGVKLRADWVFEYLKDPKAYNPDTPMPKLDITEADRANLTAYLVTLKDNRAIVTSEKLTTKGSSKQNGEKLVQLLGCYGCHVVKSLEHAPIPGVAVTEVAKKALDELPFGNSTVPYTKWDWIYNKIKDTMIYETVDMPLKMPQYQHEEGELESLTIFYLYNDRFPLPEKYILAATPSQEQGRKGEWLVTDRNCRGCHMFEETTKPRIDQFIGLKTYVPPRLVGEGDKVQPQWAFQYLSKPVPMRPWLKMRMPTYSFTYEEVQRLIDYFSILAMSPADARVPYVLLPQKEEMPEIDIQMGEYRIVADKCMQCHPISLEAGLPEDVKLEDLSINLMLAKSRLRFEWMKNFMRNPDKYAGAGTKMPYVFYTPEGAPRVSDAEMWIDLVAKFMLVMDKIPEKPPEAETKPEDIVDWSEAEY</sequence>
<organism evidence="9 10">
    <name type="scientific">Candidatus Abyssobacteria bacterium SURF_17</name>
    <dbReference type="NCBI Taxonomy" id="2093361"/>
    <lineage>
        <taxon>Bacteria</taxon>
        <taxon>Pseudomonadati</taxon>
        <taxon>Candidatus Hydrogenedentota</taxon>
        <taxon>Candidatus Abyssobacteria</taxon>
    </lineage>
</organism>
<keyword evidence="2 6" id="KW-0349">Heme</keyword>
<evidence type="ECO:0000256" key="3">
    <source>
        <dbReference type="ARBA" id="ARBA00022723"/>
    </source>
</evidence>
<evidence type="ECO:0000313" key="9">
    <source>
        <dbReference type="EMBL" id="RJP74288.1"/>
    </source>
</evidence>
<evidence type="ECO:0000256" key="2">
    <source>
        <dbReference type="ARBA" id="ARBA00022617"/>
    </source>
</evidence>
<accession>A0A419F795</accession>
<evidence type="ECO:0000256" key="5">
    <source>
        <dbReference type="ARBA" id="ARBA00023004"/>
    </source>
</evidence>
<reference evidence="9 10" key="1">
    <citation type="journal article" date="2017" name="ISME J.">
        <title>Energy and carbon metabolisms in a deep terrestrial subsurface fluid microbial community.</title>
        <authorList>
            <person name="Momper L."/>
            <person name="Jungbluth S.P."/>
            <person name="Lee M.D."/>
            <person name="Amend J.P."/>
        </authorList>
    </citation>
    <scope>NUCLEOTIDE SEQUENCE [LARGE SCALE GENOMIC DNA]</scope>
    <source>
        <strain evidence="9">SURF_17</strain>
    </source>
</reference>
<evidence type="ECO:0000259" key="8">
    <source>
        <dbReference type="PROSITE" id="PS51007"/>
    </source>
</evidence>
<evidence type="ECO:0000313" key="10">
    <source>
        <dbReference type="Proteomes" id="UP000285961"/>
    </source>
</evidence>
<dbReference type="GO" id="GO:0046872">
    <property type="term" value="F:metal ion binding"/>
    <property type="evidence" value="ECO:0007669"/>
    <property type="project" value="UniProtKB-KW"/>
</dbReference>
<keyword evidence="7" id="KW-0472">Membrane</keyword>
<dbReference type="PANTHER" id="PTHR33751:SF9">
    <property type="entry name" value="CYTOCHROME C4"/>
    <property type="match status" value="1"/>
</dbReference>
<dbReference type="InterPro" id="IPR036909">
    <property type="entry name" value="Cyt_c-like_dom_sf"/>
</dbReference>
<feature type="domain" description="Cytochrome c" evidence="8">
    <location>
        <begin position="283"/>
        <end position="366"/>
    </location>
</feature>
<keyword evidence="3 6" id="KW-0479">Metal-binding</keyword>
<evidence type="ECO:0000256" key="7">
    <source>
        <dbReference type="SAM" id="Phobius"/>
    </source>
</evidence>
<feature type="domain" description="Cytochrome c" evidence="8">
    <location>
        <begin position="187"/>
        <end position="270"/>
    </location>
</feature>
<name>A0A419F795_9BACT</name>
<feature type="transmembrane region" description="Helical" evidence="7">
    <location>
        <begin position="12"/>
        <end position="29"/>
    </location>
</feature>
<dbReference type="GO" id="GO:0020037">
    <property type="term" value="F:heme binding"/>
    <property type="evidence" value="ECO:0007669"/>
    <property type="project" value="InterPro"/>
</dbReference>